<dbReference type="RefSeq" id="WP_207251987.1">
    <property type="nucleotide sequence ID" value="NZ_JAFMPM010000008.1"/>
</dbReference>
<evidence type="ECO:0000313" key="4">
    <source>
        <dbReference type="Proteomes" id="UP000664466"/>
    </source>
</evidence>
<dbReference type="EMBL" id="CP072748">
    <property type="protein sequence ID" value="QTX09094.1"/>
    <property type="molecule type" value="Genomic_DNA"/>
</dbReference>
<gene>
    <name evidence="3" type="ORF">J1836_010560</name>
    <name evidence="2" type="ORF">J1836_15180</name>
</gene>
<feature type="chain" id="PRO_5033065227" evidence="1">
    <location>
        <begin position="33"/>
        <end position="423"/>
    </location>
</feature>
<organism evidence="3">
    <name type="scientific">Thiothrix fructosivorans</name>
    <dbReference type="NCBI Taxonomy" id="111770"/>
    <lineage>
        <taxon>Bacteria</taxon>
        <taxon>Pseudomonadati</taxon>
        <taxon>Pseudomonadota</taxon>
        <taxon>Gammaproteobacteria</taxon>
        <taxon>Thiotrichales</taxon>
        <taxon>Thiotrichaceae</taxon>
        <taxon>Thiothrix</taxon>
    </lineage>
</organism>
<name>A0A8B0SDF6_9GAMM</name>
<keyword evidence="4" id="KW-1185">Reference proteome</keyword>
<dbReference type="Pfam" id="PF07586">
    <property type="entry name" value="HXXSHH"/>
    <property type="match status" value="1"/>
</dbReference>
<reference evidence="2 4" key="1">
    <citation type="submission" date="2021-03" db="EMBL/GenBank/DDBJ databases">
        <title>Draft genome and methylome analysis of Thiotrix fructosivoruns ATCC 49748.</title>
        <authorList>
            <person name="Fomenkov A."/>
            <person name="Grabovich M.Y."/>
            <person name="Roberts R.J."/>
        </authorList>
    </citation>
    <scope>NUCLEOTIDE SEQUENCE [LARGE SCALE GENOMIC DNA]</scope>
    <source>
        <strain evidence="2 4">ATCC 49748</strain>
    </source>
</reference>
<dbReference type="Proteomes" id="UP000664466">
    <property type="component" value="Unassembled WGS sequence"/>
</dbReference>
<reference evidence="3" key="2">
    <citation type="submission" date="2021-04" db="EMBL/GenBank/DDBJ databases">
        <title>Complete Genome and methylome analysis of Thiothrix fructosivorans ATCC 49748.</title>
        <authorList>
            <person name="Fomenkov A."/>
            <person name="Sun L."/>
            <person name="Vincze T."/>
            <person name="Grabovich M.Y."/>
            <person name="Roberts R.J."/>
        </authorList>
    </citation>
    <scope>NUCLEOTIDE SEQUENCE</scope>
    <source>
        <strain evidence="3">ATCC 49748</strain>
    </source>
</reference>
<protein>
    <submittedName>
        <fullName evidence="3">DUF1552 domain-containing protein</fullName>
    </submittedName>
</protein>
<keyword evidence="1" id="KW-0732">Signal</keyword>
<dbReference type="EMBL" id="JAFMPM010000008">
    <property type="protein sequence ID" value="MBO0614243.1"/>
    <property type="molecule type" value="Genomic_DNA"/>
</dbReference>
<dbReference type="InterPro" id="IPR011447">
    <property type="entry name" value="DUF1552"/>
</dbReference>
<proteinExistence type="predicted"/>
<evidence type="ECO:0000313" key="3">
    <source>
        <dbReference type="EMBL" id="QTX09094.1"/>
    </source>
</evidence>
<sequence>MSISQDRRQFMKWIAAAGLGAATLPFASMAYAGEAPRRAIFVFFPDGMRPENWHAQGTGTNFILPAMTAPLERVRQHCVFLSGVDMKGPGSTHEGGTLKLLTGADGMSSDKAVSLDYHLAQAFKSQTIRPHLNLVIVPTWGVTAITYDYNGVQVLPEPNPLAAFESLFGTNAQSNFIAQRRISVLDQSLAELNALRTKLGAIEKAKLDMHVESVREIEKKLTANVGACAAWNFNPTGFKVDPNKGYWQGAEYRDPYKMGVISDLHRDIAVHALACDLTRVVTLKWSQGVNENLVPESGSSMTCHGASHSGGEEFIKIKAWYTEHLARLIEQLASVPEGSGTLLDNTVIFVGSDLSNGGWHNHTDMPFIIAGGKNAGITGGRSLKFSGTPHNKILVSVAQFMGLNINSFGNQDSNPGPLPGLIG</sequence>
<feature type="signal peptide" evidence="1">
    <location>
        <begin position="1"/>
        <end position="32"/>
    </location>
</feature>
<evidence type="ECO:0000256" key="1">
    <source>
        <dbReference type="SAM" id="SignalP"/>
    </source>
</evidence>
<accession>A0A8B0SDF6</accession>
<dbReference type="PROSITE" id="PS51318">
    <property type="entry name" value="TAT"/>
    <property type="match status" value="1"/>
</dbReference>
<dbReference type="InterPro" id="IPR006311">
    <property type="entry name" value="TAT_signal"/>
</dbReference>
<dbReference type="AlphaFoldDB" id="A0A8B0SDF6"/>
<evidence type="ECO:0000313" key="2">
    <source>
        <dbReference type="EMBL" id="MBO0614243.1"/>
    </source>
</evidence>